<keyword evidence="2" id="KW-1133">Transmembrane helix</keyword>
<organism evidence="3">
    <name type="scientific">Pinus radiata</name>
    <name type="common">Monterey pine</name>
    <name type="synonym">Pinus insignis</name>
    <dbReference type="NCBI Taxonomy" id="3347"/>
    <lineage>
        <taxon>Eukaryota</taxon>
        <taxon>Viridiplantae</taxon>
        <taxon>Streptophyta</taxon>
        <taxon>Embryophyta</taxon>
        <taxon>Tracheophyta</taxon>
        <taxon>Spermatophyta</taxon>
        <taxon>Pinopsida</taxon>
        <taxon>Pinidae</taxon>
        <taxon>Conifers I</taxon>
        <taxon>Pinales</taxon>
        <taxon>Pinaceae</taxon>
        <taxon>Pinus</taxon>
        <taxon>Pinus subgen. Pinus</taxon>
    </lineage>
</organism>
<feature type="transmembrane region" description="Helical" evidence="2">
    <location>
        <begin position="29"/>
        <end position="49"/>
    </location>
</feature>
<dbReference type="EMBL" id="JQ262448">
    <property type="protein sequence ID" value="AEW08159.1"/>
    <property type="molecule type" value="Genomic_DNA"/>
</dbReference>
<sequence length="106" mass="10988">MSMPLVQQPPAGIYSQQAATHSSAPSGSIGMVIVVLAVITILGVVAGVVGRLCAGRRFSGDSEYDFEGWVERRCSTCIDGQPDGPGGGGHIHIPMGRPVENGENKP</sequence>
<dbReference type="AlphaFoldDB" id="H9MAL3"/>
<proteinExistence type="predicted"/>
<protein>
    <recommendedName>
        <fullName evidence="4">Transmembrane protein</fullName>
    </recommendedName>
</protein>
<keyword evidence="2" id="KW-0472">Membrane</keyword>
<evidence type="ECO:0000256" key="1">
    <source>
        <dbReference type="SAM" id="MobiDB-lite"/>
    </source>
</evidence>
<evidence type="ECO:0008006" key="4">
    <source>
        <dbReference type="Google" id="ProtNLM"/>
    </source>
</evidence>
<accession>H9MAL3</accession>
<feature type="compositionally biased region" description="Polar residues" evidence="1">
    <location>
        <begin position="14"/>
        <end position="24"/>
    </location>
</feature>
<evidence type="ECO:0000313" key="3">
    <source>
        <dbReference type="EMBL" id="AEW08159.1"/>
    </source>
</evidence>
<keyword evidence="2" id="KW-0812">Transmembrane</keyword>
<gene>
    <name evidence="3" type="ORF">2_1534_01</name>
</gene>
<feature type="non-terminal residue" evidence="3">
    <location>
        <position position="106"/>
    </location>
</feature>
<name>H9MAL3_PINRA</name>
<dbReference type="PANTHER" id="PTHR33429">
    <property type="entry name" value="OS02G0708000 PROTEIN-RELATED"/>
    <property type="match status" value="1"/>
</dbReference>
<feature type="region of interest" description="Disordered" evidence="1">
    <location>
        <begin position="1"/>
        <end position="24"/>
    </location>
</feature>
<reference evidence="3" key="1">
    <citation type="submission" date="2011-12" db="EMBL/GenBank/DDBJ databases">
        <title>Nucleotide Diversity and Divergence in the Loblolly Pine Gene Space.</title>
        <authorList>
            <person name="Neale D.B."/>
            <person name="Wegrzyn J.L."/>
            <person name="Lee J.M."/>
            <person name="Eckert A.J."/>
            <person name="Liechty J.D."/>
            <person name="Stevens K.A."/>
            <person name="Langley C.H."/>
        </authorList>
    </citation>
    <scope>NUCLEOTIDE SEQUENCE</scope>
    <source>
        <strain evidence="3">1346</strain>
        <tissue evidence="3">Megagametophyte</tissue>
    </source>
</reference>
<feature type="region of interest" description="Disordered" evidence="1">
    <location>
        <begin position="80"/>
        <end position="106"/>
    </location>
</feature>
<evidence type="ECO:0000256" key="2">
    <source>
        <dbReference type="SAM" id="Phobius"/>
    </source>
</evidence>